<dbReference type="Proteomes" id="UP000623129">
    <property type="component" value="Unassembled WGS sequence"/>
</dbReference>
<organism evidence="9 10">
    <name type="scientific">Carex littledalei</name>
    <dbReference type="NCBI Taxonomy" id="544730"/>
    <lineage>
        <taxon>Eukaryota</taxon>
        <taxon>Viridiplantae</taxon>
        <taxon>Streptophyta</taxon>
        <taxon>Embryophyta</taxon>
        <taxon>Tracheophyta</taxon>
        <taxon>Spermatophyta</taxon>
        <taxon>Magnoliopsida</taxon>
        <taxon>Liliopsida</taxon>
        <taxon>Poales</taxon>
        <taxon>Cyperaceae</taxon>
        <taxon>Cyperoideae</taxon>
        <taxon>Cariceae</taxon>
        <taxon>Carex</taxon>
        <taxon>Carex subgen. Euthyceras</taxon>
    </lineage>
</organism>
<keyword evidence="4" id="KW-0131">Cell cycle</keyword>
<evidence type="ECO:0000259" key="8">
    <source>
        <dbReference type="SMART" id="SM01332"/>
    </source>
</evidence>
<dbReference type="InterPro" id="IPR036915">
    <property type="entry name" value="Cyclin-like_sf"/>
</dbReference>
<dbReference type="PIRSF" id="PIRSF001771">
    <property type="entry name" value="Cyclin_A_B_D_E"/>
    <property type="match status" value="1"/>
</dbReference>
<dbReference type="SUPFAM" id="SSF47954">
    <property type="entry name" value="Cyclin-like"/>
    <property type="match status" value="2"/>
</dbReference>
<dbReference type="GO" id="GO:0051301">
    <property type="term" value="P:cell division"/>
    <property type="evidence" value="ECO:0007669"/>
    <property type="project" value="UniProtKB-KW"/>
</dbReference>
<dbReference type="FunFam" id="1.10.472.10:FF:000167">
    <property type="entry name" value="Mitotic cyclin 6"/>
    <property type="match status" value="1"/>
</dbReference>
<evidence type="ECO:0000256" key="1">
    <source>
        <dbReference type="ARBA" id="ARBA00006955"/>
    </source>
</evidence>
<gene>
    <name evidence="9" type="ORF">FCM35_KLT01600</name>
</gene>
<feature type="compositionally biased region" description="Polar residues" evidence="6">
    <location>
        <begin position="43"/>
        <end position="55"/>
    </location>
</feature>
<feature type="region of interest" description="Disordered" evidence="6">
    <location>
        <begin position="1"/>
        <end position="72"/>
    </location>
</feature>
<feature type="compositionally biased region" description="Polar residues" evidence="6">
    <location>
        <begin position="19"/>
        <end position="30"/>
    </location>
</feature>
<dbReference type="InterPro" id="IPR048258">
    <property type="entry name" value="Cyclins_cyclin-box"/>
</dbReference>
<dbReference type="InterPro" id="IPR006671">
    <property type="entry name" value="Cyclin_N"/>
</dbReference>
<dbReference type="OrthoDB" id="5590282at2759"/>
<dbReference type="SMART" id="SM00385">
    <property type="entry name" value="CYCLIN"/>
    <property type="match status" value="2"/>
</dbReference>
<keyword evidence="3 5" id="KW-0195">Cyclin</keyword>
<evidence type="ECO:0000313" key="9">
    <source>
        <dbReference type="EMBL" id="KAF3333909.1"/>
    </source>
</evidence>
<accession>A0A833R256</accession>
<dbReference type="InterPro" id="IPR046965">
    <property type="entry name" value="Cyclin_A/B-like"/>
</dbReference>
<comment type="similarity">
    <text evidence="1">Belongs to the cyclin family. Cyclin AB subfamily.</text>
</comment>
<dbReference type="InterPro" id="IPR013763">
    <property type="entry name" value="Cyclin-like_dom"/>
</dbReference>
<evidence type="ECO:0000256" key="3">
    <source>
        <dbReference type="ARBA" id="ARBA00023127"/>
    </source>
</evidence>
<dbReference type="Pfam" id="PF00134">
    <property type="entry name" value="Cyclin_N"/>
    <property type="match status" value="1"/>
</dbReference>
<dbReference type="SMART" id="SM01332">
    <property type="entry name" value="Cyclin_C"/>
    <property type="match status" value="1"/>
</dbReference>
<evidence type="ECO:0000259" key="7">
    <source>
        <dbReference type="SMART" id="SM00385"/>
    </source>
</evidence>
<dbReference type="PROSITE" id="PS00292">
    <property type="entry name" value="CYCLINS"/>
    <property type="match status" value="1"/>
</dbReference>
<keyword evidence="2" id="KW-0132">Cell division</keyword>
<feature type="domain" description="Cyclin-like" evidence="7">
    <location>
        <begin position="245"/>
        <end position="333"/>
    </location>
</feature>
<dbReference type="GO" id="GO:0044772">
    <property type="term" value="P:mitotic cell cycle phase transition"/>
    <property type="evidence" value="ECO:0007669"/>
    <property type="project" value="InterPro"/>
</dbReference>
<dbReference type="GO" id="GO:0016538">
    <property type="term" value="F:cyclin-dependent protein serine/threonine kinase regulator activity"/>
    <property type="evidence" value="ECO:0007669"/>
    <property type="project" value="InterPro"/>
</dbReference>
<evidence type="ECO:0000256" key="6">
    <source>
        <dbReference type="SAM" id="MobiDB-lite"/>
    </source>
</evidence>
<dbReference type="EMBL" id="SWLB01000010">
    <property type="protein sequence ID" value="KAF3333909.1"/>
    <property type="molecule type" value="Genomic_DNA"/>
</dbReference>
<dbReference type="Pfam" id="PF02984">
    <property type="entry name" value="Cyclin_C"/>
    <property type="match status" value="1"/>
</dbReference>
<proteinExistence type="inferred from homology"/>
<feature type="domain" description="Cyclin C-terminal" evidence="8">
    <location>
        <begin position="241"/>
        <end position="364"/>
    </location>
</feature>
<evidence type="ECO:0000313" key="10">
    <source>
        <dbReference type="Proteomes" id="UP000623129"/>
    </source>
</evidence>
<dbReference type="PANTHER" id="PTHR10177">
    <property type="entry name" value="CYCLINS"/>
    <property type="match status" value="1"/>
</dbReference>
<sequence>MADKENIPPRFTRAAAKRASTTEASISQPPTKKKRVALGELPSLSNAVTSRSGAVQSKLKKSRSEKKEQGLELEKCSSKEIEKTCVSTTDTADAESEVEDPQMVAPYASDIYLYLRSMEVEPKRRPLSNYIETIQVDVTANMRGVLVDWLVEVSEEYKLVSDTLYLTISYIDRFLSYNSISRQRLQLLGVSSMLIASKYEEIVPPHVEDFCYITDNTYDKQEVVKMESDVLKFLNFEMGNPTIKTFLRRFIKAGQDDSKGLDLALEFLAYYLAELSLIDYGCIKFLPSVVAASAVYLARFTIDPSNHPWSKKLEISTGYKASELKTCIYALHELQLNKRCSSLSAIREKYKQHRFKCASTLLPHQEIPSRFFDELDGQL</sequence>
<dbReference type="InterPro" id="IPR004367">
    <property type="entry name" value="Cyclin_C-dom"/>
</dbReference>
<name>A0A833R256_9POAL</name>
<comment type="caution">
    <text evidence="9">The sequence shown here is derived from an EMBL/GenBank/DDBJ whole genome shotgun (WGS) entry which is preliminary data.</text>
</comment>
<dbReference type="CDD" id="cd20562">
    <property type="entry name" value="CYCLIN_AtCycA_like_rpt1"/>
    <property type="match status" value="1"/>
</dbReference>
<dbReference type="AlphaFoldDB" id="A0A833R256"/>
<feature type="domain" description="Cyclin-like" evidence="7">
    <location>
        <begin position="148"/>
        <end position="232"/>
    </location>
</feature>
<dbReference type="Gene3D" id="1.10.472.10">
    <property type="entry name" value="Cyclin-like"/>
    <property type="match status" value="2"/>
</dbReference>
<dbReference type="CDD" id="cd20506">
    <property type="entry name" value="CYCLIN_AtCycA-like_rpt2"/>
    <property type="match status" value="1"/>
</dbReference>
<protein>
    <submittedName>
        <fullName evidence="9">Cyclin-A3-1-like protein</fullName>
    </submittedName>
</protein>
<evidence type="ECO:0000256" key="2">
    <source>
        <dbReference type="ARBA" id="ARBA00022618"/>
    </source>
</evidence>
<evidence type="ECO:0000256" key="4">
    <source>
        <dbReference type="ARBA" id="ARBA00023306"/>
    </source>
</evidence>
<evidence type="ECO:0000256" key="5">
    <source>
        <dbReference type="RuleBase" id="RU000383"/>
    </source>
</evidence>
<dbReference type="InterPro" id="IPR039361">
    <property type="entry name" value="Cyclin"/>
</dbReference>
<dbReference type="FunFam" id="1.10.472.10:FF:000013">
    <property type="entry name" value="Cyclin A1"/>
    <property type="match status" value="1"/>
</dbReference>
<keyword evidence="10" id="KW-1185">Reference proteome</keyword>
<reference evidence="9" key="1">
    <citation type="submission" date="2020-01" db="EMBL/GenBank/DDBJ databases">
        <title>Genome sequence of Kobresia littledalei, the first chromosome-level genome in the family Cyperaceae.</title>
        <authorList>
            <person name="Qu G."/>
        </authorList>
    </citation>
    <scope>NUCLEOTIDE SEQUENCE</scope>
    <source>
        <strain evidence="9">C.B.Clarke</strain>
        <tissue evidence="9">Leaf</tissue>
    </source>
</reference>